<dbReference type="EMBL" id="BOMN01000088">
    <property type="protein sequence ID" value="GIE23216.1"/>
    <property type="molecule type" value="Genomic_DNA"/>
</dbReference>
<dbReference type="Proteomes" id="UP000603200">
    <property type="component" value="Unassembled WGS sequence"/>
</dbReference>
<proteinExistence type="predicted"/>
<feature type="region of interest" description="Disordered" evidence="1">
    <location>
        <begin position="54"/>
        <end position="77"/>
    </location>
</feature>
<keyword evidence="3" id="KW-1185">Reference proteome</keyword>
<feature type="compositionally biased region" description="Basic and acidic residues" evidence="1">
    <location>
        <begin position="54"/>
        <end position="71"/>
    </location>
</feature>
<gene>
    <name evidence="2" type="ORF">Ahu01nite_063180</name>
</gene>
<organism evidence="2 3">
    <name type="scientific">Winogradskya humida</name>
    <dbReference type="NCBI Taxonomy" id="113566"/>
    <lineage>
        <taxon>Bacteria</taxon>
        <taxon>Bacillati</taxon>
        <taxon>Actinomycetota</taxon>
        <taxon>Actinomycetes</taxon>
        <taxon>Micromonosporales</taxon>
        <taxon>Micromonosporaceae</taxon>
        <taxon>Winogradskya</taxon>
    </lineage>
</organism>
<protein>
    <submittedName>
        <fullName evidence="2">Uncharacterized protein</fullName>
    </submittedName>
</protein>
<evidence type="ECO:0000313" key="3">
    <source>
        <dbReference type="Proteomes" id="UP000603200"/>
    </source>
</evidence>
<evidence type="ECO:0000313" key="2">
    <source>
        <dbReference type="EMBL" id="GIE23216.1"/>
    </source>
</evidence>
<accession>A0ABQ3ZXC3</accession>
<comment type="caution">
    <text evidence="2">The sequence shown here is derived from an EMBL/GenBank/DDBJ whole genome shotgun (WGS) entry which is preliminary data.</text>
</comment>
<reference evidence="2 3" key="1">
    <citation type="submission" date="2021-01" db="EMBL/GenBank/DDBJ databases">
        <title>Whole genome shotgun sequence of Actinoplanes humidus NBRC 14915.</title>
        <authorList>
            <person name="Komaki H."/>
            <person name="Tamura T."/>
        </authorList>
    </citation>
    <scope>NUCLEOTIDE SEQUENCE [LARGE SCALE GENOMIC DNA]</scope>
    <source>
        <strain evidence="2 3">NBRC 14915</strain>
    </source>
</reference>
<evidence type="ECO:0000256" key="1">
    <source>
        <dbReference type="SAM" id="MobiDB-lite"/>
    </source>
</evidence>
<name>A0ABQ3ZXC3_9ACTN</name>
<sequence>MTTPSDSRSGDLLFKLDGLAYLDDTTFGEYGLTENDIAGLHRWAQTWADDLRARLTSDDPSDDPRHNRVDWDDYLDD</sequence>